<evidence type="ECO:0000313" key="1">
    <source>
        <dbReference type="EMBL" id="KKL74795.1"/>
    </source>
</evidence>
<name>A0A0F9GZM2_9ZZZZ</name>
<reference evidence="1" key="1">
    <citation type="journal article" date="2015" name="Nature">
        <title>Complex archaea that bridge the gap between prokaryotes and eukaryotes.</title>
        <authorList>
            <person name="Spang A."/>
            <person name="Saw J.H."/>
            <person name="Jorgensen S.L."/>
            <person name="Zaremba-Niedzwiedzka K."/>
            <person name="Martijn J."/>
            <person name="Lind A.E."/>
            <person name="van Eijk R."/>
            <person name="Schleper C."/>
            <person name="Guy L."/>
            <person name="Ettema T.J."/>
        </authorList>
    </citation>
    <scope>NUCLEOTIDE SEQUENCE</scope>
</reference>
<dbReference type="AlphaFoldDB" id="A0A0F9GZM2"/>
<sequence length="24" mass="2640">TETESPIDIGELIGKYAFGDVKKE</sequence>
<feature type="non-terminal residue" evidence="1">
    <location>
        <position position="1"/>
    </location>
</feature>
<comment type="caution">
    <text evidence="1">The sequence shown here is derived from an EMBL/GenBank/DDBJ whole genome shotgun (WGS) entry which is preliminary data.</text>
</comment>
<dbReference type="EMBL" id="LAZR01024541">
    <property type="protein sequence ID" value="KKL74795.1"/>
    <property type="molecule type" value="Genomic_DNA"/>
</dbReference>
<gene>
    <name evidence="1" type="ORF">LCGC14_2061350</name>
</gene>
<proteinExistence type="predicted"/>
<protein>
    <submittedName>
        <fullName evidence="1">Uncharacterized protein</fullName>
    </submittedName>
</protein>
<accession>A0A0F9GZM2</accession>
<organism evidence="1">
    <name type="scientific">marine sediment metagenome</name>
    <dbReference type="NCBI Taxonomy" id="412755"/>
    <lineage>
        <taxon>unclassified sequences</taxon>
        <taxon>metagenomes</taxon>
        <taxon>ecological metagenomes</taxon>
    </lineage>
</organism>